<dbReference type="FunFam" id="1.20.1160.11:FF:000003">
    <property type="entry name" value="Paired amphipathic helix SIN3-like protein"/>
    <property type="match status" value="1"/>
</dbReference>
<dbReference type="Pfam" id="PF08295">
    <property type="entry name" value="Sin3_corepress"/>
    <property type="match status" value="1"/>
</dbReference>
<feature type="compositionally biased region" description="Polar residues" evidence="6">
    <location>
        <begin position="27"/>
        <end position="48"/>
    </location>
</feature>
<feature type="compositionally biased region" description="Polar residues" evidence="6">
    <location>
        <begin position="578"/>
        <end position="587"/>
    </location>
</feature>
<dbReference type="GO" id="GO:0000122">
    <property type="term" value="P:negative regulation of transcription by RNA polymerase II"/>
    <property type="evidence" value="ECO:0007669"/>
    <property type="project" value="TreeGrafter"/>
</dbReference>
<dbReference type="Gene3D" id="1.20.1160.11">
    <property type="entry name" value="Paired amphipathic helix"/>
    <property type="match status" value="3"/>
</dbReference>
<keyword evidence="9" id="KW-1185">Reference proteome</keyword>
<protein>
    <recommendedName>
        <fullName evidence="7">Histone deacetylase interacting domain-containing protein</fullName>
    </recommendedName>
</protein>
<evidence type="ECO:0000256" key="1">
    <source>
        <dbReference type="ARBA" id="ARBA00004123"/>
    </source>
</evidence>
<keyword evidence="4 5" id="KW-0539">Nucleus</keyword>
<feature type="compositionally biased region" description="Low complexity" evidence="6">
    <location>
        <begin position="201"/>
        <end position="211"/>
    </location>
</feature>
<feature type="compositionally biased region" description="Polar residues" evidence="6">
    <location>
        <begin position="622"/>
        <end position="633"/>
    </location>
</feature>
<feature type="compositionally biased region" description="Gly residues" evidence="6">
    <location>
        <begin position="79"/>
        <end position="95"/>
    </location>
</feature>
<evidence type="ECO:0000259" key="7">
    <source>
        <dbReference type="SMART" id="SM00761"/>
    </source>
</evidence>
<feature type="region of interest" description="Disordered" evidence="6">
    <location>
        <begin position="496"/>
        <end position="683"/>
    </location>
</feature>
<evidence type="ECO:0000313" key="8">
    <source>
        <dbReference type="EMBL" id="KAG0148828.1"/>
    </source>
</evidence>
<feature type="compositionally biased region" description="Low complexity" evidence="6">
    <location>
        <begin position="550"/>
        <end position="559"/>
    </location>
</feature>
<feature type="compositionally biased region" description="Low complexity" evidence="6">
    <location>
        <begin position="884"/>
        <end position="895"/>
    </location>
</feature>
<feature type="compositionally biased region" description="Polar residues" evidence="6">
    <location>
        <begin position="315"/>
        <end position="328"/>
    </location>
</feature>
<accession>A0A9P6NMN8</accession>
<feature type="compositionally biased region" description="Polar residues" evidence="6">
    <location>
        <begin position="172"/>
        <end position="182"/>
    </location>
</feature>
<feature type="compositionally biased region" description="Polar residues" evidence="6">
    <location>
        <begin position="959"/>
        <end position="974"/>
    </location>
</feature>
<feature type="compositionally biased region" description="Low complexity" evidence="6">
    <location>
        <begin position="68"/>
        <end position="78"/>
    </location>
</feature>
<dbReference type="GO" id="GO:0033698">
    <property type="term" value="C:Rpd3L complex"/>
    <property type="evidence" value="ECO:0007669"/>
    <property type="project" value="UniProtKB-ARBA"/>
</dbReference>
<dbReference type="PANTHER" id="PTHR12346:SF0">
    <property type="entry name" value="SIN3A, ISOFORM G"/>
    <property type="match status" value="1"/>
</dbReference>
<dbReference type="InterPro" id="IPR031693">
    <property type="entry name" value="Sin3_C"/>
</dbReference>
<evidence type="ECO:0000256" key="6">
    <source>
        <dbReference type="SAM" id="MobiDB-lite"/>
    </source>
</evidence>
<feature type="region of interest" description="Disordered" evidence="6">
    <location>
        <begin position="910"/>
        <end position="1033"/>
    </location>
</feature>
<dbReference type="SMART" id="SM00761">
    <property type="entry name" value="HDAC_interact"/>
    <property type="match status" value="1"/>
</dbReference>
<dbReference type="FunFam" id="1.20.1160.11:FF:000001">
    <property type="entry name" value="Paired amphipathic helix protein Sin3"/>
    <property type="match status" value="1"/>
</dbReference>
<feature type="compositionally biased region" description="Low complexity" evidence="6">
    <location>
        <begin position="223"/>
        <end position="253"/>
    </location>
</feature>
<dbReference type="GO" id="GO:0003714">
    <property type="term" value="F:transcription corepressor activity"/>
    <property type="evidence" value="ECO:0007669"/>
    <property type="project" value="InterPro"/>
</dbReference>
<feature type="compositionally biased region" description="Pro residues" evidence="6">
    <location>
        <begin position="254"/>
        <end position="267"/>
    </location>
</feature>
<dbReference type="PANTHER" id="PTHR12346">
    <property type="entry name" value="SIN3B-RELATED"/>
    <property type="match status" value="1"/>
</dbReference>
<feature type="region of interest" description="Disordered" evidence="6">
    <location>
        <begin position="1"/>
        <end position="340"/>
    </location>
</feature>
<feature type="compositionally biased region" description="Basic and acidic residues" evidence="6">
    <location>
        <begin position="212"/>
        <end position="222"/>
    </location>
</feature>
<name>A0A9P6NMN8_9BASI</name>
<feature type="compositionally biased region" description="Low complexity" evidence="6">
    <location>
        <begin position="1"/>
        <end position="11"/>
    </location>
</feature>
<feature type="compositionally biased region" description="Polar residues" evidence="6">
    <location>
        <begin position="662"/>
        <end position="683"/>
    </location>
</feature>
<dbReference type="OrthoDB" id="10265969at2759"/>
<feature type="compositionally biased region" description="Polar residues" evidence="6">
    <location>
        <begin position="841"/>
        <end position="853"/>
    </location>
</feature>
<dbReference type="InterPro" id="IPR036600">
    <property type="entry name" value="PAH_sf"/>
</dbReference>
<reference evidence="8" key="1">
    <citation type="submission" date="2013-11" db="EMBL/GenBank/DDBJ databases">
        <title>Genome sequence of the fusiform rust pathogen reveals effectors for host alternation and coevolution with pine.</title>
        <authorList>
            <consortium name="DOE Joint Genome Institute"/>
            <person name="Smith K."/>
            <person name="Pendleton A."/>
            <person name="Kubisiak T."/>
            <person name="Anderson C."/>
            <person name="Salamov A."/>
            <person name="Aerts A."/>
            <person name="Riley R."/>
            <person name="Clum A."/>
            <person name="Lindquist E."/>
            <person name="Ence D."/>
            <person name="Campbell M."/>
            <person name="Kronenberg Z."/>
            <person name="Feau N."/>
            <person name="Dhillon B."/>
            <person name="Hamelin R."/>
            <person name="Burleigh J."/>
            <person name="Smith J."/>
            <person name="Yandell M."/>
            <person name="Nelson C."/>
            <person name="Grigoriev I."/>
            <person name="Davis J."/>
        </authorList>
    </citation>
    <scope>NUCLEOTIDE SEQUENCE</scope>
    <source>
        <strain evidence="8">G11</strain>
    </source>
</reference>
<comment type="caution">
    <text evidence="8">The sequence shown here is derived from an EMBL/GenBank/DDBJ whole genome shotgun (WGS) entry which is preliminary data.</text>
</comment>
<dbReference type="InterPro" id="IPR003822">
    <property type="entry name" value="PAH"/>
</dbReference>
<feature type="region of interest" description="Disordered" evidence="6">
    <location>
        <begin position="810"/>
        <end position="897"/>
    </location>
</feature>
<keyword evidence="2" id="KW-0678">Repressor</keyword>
<feature type="compositionally biased region" description="Basic residues" evidence="6">
    <location>
        <begin position="12"/>
        <end position="21"/>
    </location>
</feature>
<evidence type="ECO:0000256" key="5">
    <source>
        <dbReference type="PROSITE-ProRule" id="PRU00810"/>
    </source>
</evidence>
<evidence type="ECO:0000256" key="3">
    <source>
        <dbReference type="ARBA" id="ARBA00022737"/>
    </source>
</evidence>
<proteinExistence type="predicted"/>
<feature type="compositionally biased region" description="Low complexity" evidence="6">
    <location>
        <begin position="329"/>
        <end position="340"/>
    </location>
</feature>
<feature type="domain" description="Histone deacetylase interacting" evidence="7">
    <location>
        <begin position="1206"/>
        <end position="1304"/>
    </location>
</feature>
<dbReference type="Pfam" id="PF16879">
    <property type="entry name" value="Sin3a_C"/>
    <property type="match status" value="1"/>
</dbReference>
<dbReference type="Pfam" id="PF02671">
    <property type="entry name" value="PAH"/>
    <property type="match status" value="3"/>
</dbReference>
<feature type="compositionally biased region" description="Pro residues" evidence="6">
    <location>
        <begin position="531"/>
        <end position="543"/>
    </location>
</feature>
<evidence type="ECO:0000256" key="2">
    <source>
        <dbReference type="ARBA" id="ARBA00022491"/>
    </source>
</evidence>
<comment type="subcellular location">
    <subcellularLocation>
        <location evidence="1 5">Nucleus</location>
    </subcellularLocation>
</comment>
<dbReference type="PROSITE" id="PS51477">
    <property type="entry name" value="PAH"/>
    <property type="match status" value="3"/>
</dbReference>
<dbReference type="GO" id="GO:0010628">
    <property type="term" value="P:positive regulation of gene expression"/>
    <property type="evidence" value="ECO:0007669"/>
    <property type="project" value="UniProtKB-ARBA"/>
</dbReference>
<feature type="compositionally biased region" description="Basic residues" evidence="6">
    <location>
        <begin position="124"/>
        <end position="146"/>
    </location>
</feature>
<feature type="compositionally biased region" description="Basic residues" evidence="6">
    <location>
        <begin position="191"/>
        <end position="200"/>
    </location>
</feature>
<dbReference type="EMBL" id="MU167233">
    <property type="protein sequence ID" value="KAG0148828.1"/>
    <property type="molecule type" value="Genomic_DNA"/>
</dbReference>
<feature type="compositionally biased region" description="Low complexity" evidence="6">
    <location>
        <begin position="647"/>
        <end position="661"/>
    </location>
</feature>
<dbReference type="Proteomes" id="UP000886653">
    <property type="component" value="Unassembled WGS sequence"/>
</dbReference>
<evidence type="ECO:0000313" key="9">
    <source>
        <dbReference type="Proteomes" id="UP000886653"/>
    </source>
</evidence>
<keyword evidence="3" id="KW-0677">Repeat</keyword>
<organism evidence="8 9">
    <name type="scientific">Cronartium quercuum f. sp. fusiforme G11</name>
    <dbReference type="NCBI Taxonomy" id="708437"/>
    <lineage>
        <taxon>Eukaryota</taxon>
        <taxon>Fungi</taxon>
        <taxon>Dikarya</taxon>
        <taxon>Basidiomycota</taxon>
        <taxon>Pucciniomycotina</taxon>
        <taxon>Pucciniomycetes</taxon>
        <taxon>Pucciniales</taxon>
        <taxon>Coleosporiaceae</taxon>
        <taxon>Cronartium</taxon>
    </lineage>
</organism>
<dbReference type="InterPro" id="IPR039774">
    <property type="entry name" value="Sin3-like"/>
</dbReference>
<feature type="compositionally biased region" description="Low complexity" evidence="6">
    <location>
        <begin position="284"/>
        <end position="307"/>
    </location>
</feature>
<dbReference type="InterPro" id="IPR013194">
    <property type="entry name" value="HDAC_interact_dom"/>
</dbReference>
<dbReference type="SUPFAM" id="SSF47762">
    <property type="entry name" value="PAH2 domain"/>
    <property type="match status" value="3"/>
</dbReference>
<sequence>MKESNSTSNNSSHHHHHHHHSNVTSNRARAQTIQHHTNPRPSINQNSRHSPDLHPPVGHRSTTGTISGGLSVSASASGTGTGTGIGIGAGTGTGSGPTHSSHSSRIRQPSPIESVIHRPTPVPPHHHHHHHHHHHISHSHTSHNHSNRPIQPLPTSANSYHPRHRYSHPHSQDQSPTSSRLSSHPDSHEPNHRHHIHHRSSLPNSSSSHRPTSSDHPSRDSYRLSSSVPYSSHQIPLPYSSRPSSPSSRSNPSPNAPPPPPPPPPPISTHQPTSASLMPESRPSKPVKSSSLSSTSRPSTSATPSSVDHVAPPTVLTNRGTSPTASVPQSQAGSGSSLASTSLIGHAAPASNPLSPISLSENLGGTASYRTLNVRDALSYLDQVKMRFHEQNEVYNQFLDVMKLFKTQSIDTPGVIERVSTLFRGFPSLIQGFNTFLPAGFRIECTLAKKHSNGETADVVAVFTPDPVTDNTSLFPRDGAPPVVLGKQPGAPLPSEWCVIKSAPEGPRPAPVEPYHNSSGSVSKDLSVAPQPQPPQPPLPPSHPSRHKITSSSTATLTTHHPIRAQSPSTVVLPPDLTASSTKTENSVPMHDGAQSKREAGDSPRPTATSSQVNHRHEHSLSKVSNNNPSGPSTHPPAAHAHVTLNPRAPSPAYRYRPSSATIPCSTHHPTSSVVPSVQESAVSNSSMTTPQLLLAPELAVEPVRVTQPASITRTSTPVTTNVNGTTVPQVNVNNKPVEFNYAINYVNKIKHRFLDQPEIYKTFLEILQIYQRDGMPIDSVYVKVTKLFSNATDLLDEFKQFLPDLNNDNGASAPAAKSPLAHPPQSVGQVQKSSDEKSTHPSQRLSPPSATTILIEDRLAKHLSPAQTRSVDGPSDLRRHSPSPRSRAPSGAGPVAELAGTKNLEQFSQPQAKTPNPIHSHLLGNPSLLARPNAAEPATFGNHVPATPSRSLGVHSKVSASASTIPSNQSPPNKRSLAPISATKVDAELDSSGPLPPKKKRIGLGIKAPAPEPSHAHQLDTVASKPAPGTKVKRVRTKYNQPPKAIPSVPPESASVHHLMQHRDVDVSIGERTVQMQLDEPVYHTEMANWHTNRLETHDAMGGRTLTNTRELTLFESIKRYLNDKELWHDFLRVLELYNQSIIDFKTLLDRVSVYIGDEDALLEDFKGFVGYDVKRDGLVEDEVWEIKNVDVREREKVDATTIDREYGPSYKRLPRDEIDLACSGRDELCWAVLNDEYFGAAKFGTESGGPGHRKTNFEEVVAMTEGERAHFSYWLESLSRTIGHLESIQTRIESMDERERVNFHLGENLGGMSPSIYHRTLRKVYEQKYGNQIFPFLRDYPANSVPVVLRRLKELELNWKSAESQWNVVWREVERKNYYKAQDHQVLGFKSTEKTLIKGASLIKEIQELKEKKATLVVDVILKSESVKEDFTPKPIEADKKKVNDHRAKRQKSTTDIKRSHVLFSTIPEPLVTKVPPIRPSHQLELGFQDTDIFFDVLRIVAMALDRSALSHPERRRIDDTIRTLIPAVWNVTQAELEKQIPMIYDDEVSSEPSEDGMPTTTADRDLLSKKAVESLTRGLMKLDEEHERGGLRVNTGELETPLMSSPPNSVHNHHHRTIGDGHRYGATEEGSETRSFSAVQKWAVVKLKGQDGPQEKVLGSRNRRRFYNVFGTSTYVVLFRLLHTLYSRLLKLKTIAAELGPGWRRINPGAVELGLSHPIIGLDDDPEPSAQLYPYCLDQLSRYFDGELDFASFEESIRVAFPRDGYLLATVDKLSNAILKQFSQIHSESRNKELLALLRREREESSELAIAQISYRHLASSIIEDSELFRAEWVSLNSTLPLYLVSMTD</sequence>
<evidence type="ECO:0000256" key="4">
    <source>
        <dbReference type="ARBA" id="ARBA00023242"/>
    </source>
</evidence>
<gene>
    <name evidence="8" type="ORF">CROQUDRAFT_654425</name>
</gene>